<keyword evidence="4 8" id="KW-1133">Transmembrane helix</keyword>
<evidence type="ECO:0000256" key="5">
    <source>
        <dbReference type="ARBA" id="ARBA00023063"/>
    </source>
</evidence>
<evidence type="ECO:0000256" key="3">
    <source>
        <dbReference type="ARBA" id="ARBA00022692"/>
    </source>
</evidence>
<keyword evidence="11" id="KW-1185">Reference proteome</keyword>
<feature type="transmembrane region" description="Helical" evidence="8">
    <location>
        <begin position="288"/>
        <end position="312"/>
    </location>
</feature>
<comment type="caution">
    <text evidence="10">The sequence shown here is derived from an EMBL/GenBank/DDBJ whole genome shotgun (WGS) entry which is preliminary data.</text>
</comment>
<dbReference type="InterPro" id="IPR020846">
    <property type="entry name" value="MFS_dom"/>
</dbReference>
<feature type="transmembrane region" description="Helical" evidence="8">
    <location>
        <begin position="358"/>
        <end position="376"/>
    </location>
</feature>
<dbReference type="InterPro" id="IPR044772">
    <property type="entry name" value="NO3_transporter"/>
</dbReference>
<keyword evidence="5" id="KW-0534">Nitrate assimilation</keyword>
<feature type="transmembrane region" description="Helical" evidence="8">
    <location>
        <begin position="134"/>
        <end position="154"/>
    </location>
</feature>
<dbReference type="Gene3D" id="1.20.1250.20">
    <property type="entry name" value="MFS general substrate transporter like domains"/>
    <property type="match status" value="2"/>
</dbReference>
<feature type="transmembrane region" description="Helical" evidence="8">
    <location>
        <begin position="448"/>
        <end position="467"/>
    </location>
</feature>
<keyword evidence="3 8" id="KW-0812">Transmembrane</keyword>
<dbReference type="GO" id="GO:0016020">
    <property type="term" value="C:membrane"/>
    <property type="evidence" value="ECO:0007669"/>
    <property type="project" value="UniProtKB-SubCell"/>
</dbReference>
<evidence type="ECO:0000256" key="7">
    <source>
        <dbReference type="SAM" id="MobiDB-lite"/>
    </source>
</evidence>
<protein>
    <recommendedName>
        <fullName evidence="9">Major facilitator superfamily (MFS) profile domain-containing protein</fullName>
    </recommendedName>
</protein>
<dbReference type="Proteomes" id="UP001605036">
    <property type="component" value="Unassembled WGS sequence"/>
</dbReference>
<dbReference type="CDD" id="cd17341">
    <property type="entry name" value="MFS_NRT2_like"/>
    <property type="match status" value="1"/>
</dbReference>
<evidence type="ECO:0000256" key="8">
    <source>
        <dbReference type="SAM" id="Phobius"/>
    </source>
</evidence>
<dbReference type="PANTHER" id="PTHR23515">
    <property type="entry name" value="HIGH-AFFINITY NITRATE TRANSPORTER 2.3"/>
    <property type="match status" value="1"/>
</dbReference>
<organism evidence="10 11">
    <name type="scientific">Riccia fluitans</name>
    <dbReference type="NCBI Taxonomy" id="41844"/>
    <lineage>
        <taxon>Eukaryota</taxon>
        <taxon>Viridiplantae</taxon>
        <taxon>Streptophyta</taxon>
        <taxon>Embryophyta</taxon>
        <taxon>Marchantiophyta</taxon>
        <taxon>Marchantiopsida</taxon>
        <taxon>Marchantiidae</taxon>
        <taxon>Marchantiales</taxon>
        <taxon>Ricciaceae</taxon>
        <taxon>Riccia</taxon>
    </lineage>
</organism>
<dbReference type="AlphaFoldDB" id="A0ABD1YLY4"/>
<keyword evidence="6 8" id="KW-0472">Membrane</keyword>
<reference evidence="10 11" key="1">
    <citation type="submission" date="2024-09" db="EMBL/GenBank/DDBJ databases">
        <title>Chromosome-scale assembly of Riccia fluitans.</title>
        <authorList>
            <person name="Paukszto L."/>
            <person name="Sawicki J."/>
            <person name="Karawczyk K."/>
            <person name="Piernik-Szablinska J."/>
            <person name="Szczecinska M."/>
            <person name="Mazdziarz M."/>
        </authorList>
    </citation>
    <scope>NUCLEOTIDE SEQUENCE [LARGE SCALE GENOMIC DNA]</scope>
    <source>
        <strain evidence="10">Rf_01</strain>
        <tissue evidence="10">Aerial parts of the thallus</tissue>
    </source>
</reference>
<proteinExistence type="inferred from homology"/>
<feature type="transmembrane region" description="Helical" evidence="8">
    <location>
        <begin position="160"/>
        <end position="180"/>
    </location>
</feature>
<evidence type="ECO:0000313" key="11">
    <source>
        <dbReference type="Proteomes" id="UP001605036"/>
    </source>
</evidence>
<dbReference type="InterPro" id="IPR011701">
    <property type="entry name" value="MFS"/>
</dbReference>
<feature type="transmembrane region" description="Helical" evidence="8">
    <location>
        <begin position="74"/>
        <end position="93"/>
    </location>
</feature>
<dbReference type="GO" id="GO:0042128">
    <property type="term" value="P:nitrate assimilation"/>
    <property type="evidence" value="ECO:0007669"/>
    <property type="project" value="UniProtKB-KW"/>
</dbReference>
<evidence type="ECO:0000256" key="2">
    <source>
        <dbReference type="ARBA" id="ARBA00008432"/>
    </source>
</evidence>
<evidence type="ECO:0000313" key="10">
    <source>
        <dbReference type="EMBL" id="KAL2631789.1"/>
    </source>
</evidence>
<feature type="transmembrane region" description="Helical" evidence="8">
    <location>
        <begin position="416"/>
        <end position="436"/>
    </location>
</feature>
<feature type="transmembrane region" description="Helical" evidence="8">
    <location>
        <begin position="382"/>
        <end position="409"/>
    </location>
</feature>
<dbReference type="GO" id="GO:0015706">
    <property type="term" value="P:nitrate transmembrane transport"/>
    <property type="evidence" value="ECO:0007669"/>
    <property type="project" value="UniProtKB-ARBA"/>
</dbReference>
<comment type="similarity">
    <text evidence="2">Belongs to the major facilitator superfamily. Nitrate/nitrite porter (TC 2.A.1.8) family.</text>
</comment>
<evidence type="ECO:0000256" key="1">
    <source>
        <dbReference type="ARBA" id="ARBA00004141"/>
    </source>
</evidence>
<feature type="region of interest" description="Disordered" evidence="7">
    <location>
        <begin position="513"/>
        <end position="533"/>
    </location>
</feature>
<dbReference type="EMBL" id="JBHFFA010000004">
    <property type="protein sequence ID" value="KAL2631789.1"/>
    <property type="molecule type" value="Genomic_DNA"/>
</dbReference>
<dbReference type="SUPFAM" id="SSF103473">
    <property type="entry name" value="MFS general substrate transporter"/>
    <property type="match status" value="1"/>
</dbReference>
<evidence type="ECO:0000259" key="9">
    <source>
        <dbReference type="PROSITE" id="PS50850"/>
    </source>
</evidence>
<dbReference type="InterPro" id="IPR036259">
    <property type="entry name" value="MFS_trans_sf"/>
</dbReference>
<dbReference type="Pfam" id="PF07690">
    <property type="entry name" value="MFS_1"/>
    <property type="match status" value="1"/>
</dbReference>
<feature type="domain" description="Major facilitator superfamily (MFS) profile" evidence="9">
    <location>
        <begin position="69"/>
        <end position="470"/>
    </location>
</feature>
<sequence length="533" mass="57785">MDPESGSTSTTTKDDEHPTVPIYAVSITEDSQYVPPTDLHGNKFSLPVDSEHKARTIVLYSFARPHMLSFHMSWISFMICFVSTFAAPPLMPVIRDSLNLTKGEIGNASIASVSGSIISRLIMGTICDLLGPRYGCAILMMLTAPAIFCMPLVVEATGFILVRFFIGFCLATFVSCQFWMSSMFNSKIVGLANGTAAGWGNLGGGLTQLLMPLAFRFIQTVLGSEDYTAWRLAFFVPGIMQAGMGLLVLGLGQDLPDGNYAALKREGEKAEDSLDQVWVNAILNYRMYIIALTYGFCFGVELTVDNIIAEYFYDRFDLNLSIAGIIASSFGLMNIVSRPLGGIISDAVAIRFGMRGRIWSLWIIQTIGGFLCIILGASSQLGAAICAMLIFSFFVQAACGSCFGIVPFISRRSLGFVNGVTGAGGNFGAVLTQGLFFMGKTYTTETGIMLMGMMTVVCTLPLVFLKFPMWGSMFTKPGKVTEEDYYVSEWSEEEQANGLHLASLKFAQNSVSERGSSGVAPLGRTHPTSSSYS</sequence>
<gene>
    <name evidence="10" type="ORF">R1flu_016475</name>
</gene>
<evidence type="ECO:0000256" key="4">
    <source>
        <dbReference type="ARBA" id="ARBA00022989"/>
    </source>
</evidence>
<dbReference type="PROSITE" id="PS50850">
    <property type="entry name" value="MFS"/>
    <property type="match status" value="1"/>
</dbReference>
<comment type="subcellular location">
    <subcellularLocation>
        <location evidence="1">Membrane</location>
        <topology evidence="1">Multi-pass membrane protein</topology>
    </subcellularLocation>
</comment>
<dbReference type="FunFam" id="1.20.1250.20:FF:000053">
    <property type="entry name" value="Nitrate transporter 2.1"/>
    <property type="match status" value="1"/>
</dbReference>
<name>A0ABD1YLY4_9MARC</name>
<evidence type="ECO:0000256" key="6">
    <source>
        <dbReference type="ARBA" id="ARBA00023136"/>
    </source>
</evidence>
<accession>A0ABD1YLY4</accession>